<dbReference type="EC" id="2.7.13.3" evidence="3"/>
<dbReference type="InterPro" id="IPR011006">
    <property type="entry name" value="CheY-like_superfamily"/>
</dbReference>
<keyword evidence="7" id="KW-0808">Transferase</keyword>
<dbReference type="SUPFAM" id="SSF55874">
    <property type="entry name" value="ATPase domain of HSP90 chaperone/DNA topoisomerase II/histidine kinase"/>
    <property type="match status" value="1"/>
</dbReference>
<accession>A0A1G5GLS5</accession>
<dbReference type="PANTHER" id="PTHR45339">
    <property type="entry name" value="HYBRID SIGNAL TRANSDUCTION HISTIDINE KINASE J"/>
    <property type="match status" value="1"/>
</dbReference>
<evidence type="ECO:0000256" key="11">
    <source>
        <dbReference type="ARBA" id="ARBA00023012"/>
    </source>
</evidence>
<keyword evidence="15" id="KW-0812">Transmembrane</keyword>
<evidence type="ECO:0000256" key="12">
    <source>
        <dbReference type="ARBA" id="ARBA00023136"/>
    </source>
</evidence>
<keyword evidence="15" id="KW-1133">Transmembrane helix</keyword>
<dbReference type="CDD" id="cd00082">
    <property type="entry name" value="HisKA"/>
    <property type="match status" value="1"/>
</dbReference>
<dbReference type="Proteomes" id="UP000183047">
    <property type="component" value="Unassembled WGS sequence"/>
</dbReference>
<dbReference type="InterPro" id="IPR036097">
    <property type="entry name" value="HisK_dim/P_sf"/>
</dbReference>
<evidence type="ECO:0000256" key="6">
    <source>
        <dbReference type="ARBA" id="ARBA00022553"/>
    </source>
</evidence>
<feature type="transmembrane region" description="Helical" evidence="15">
    <location>
        <begin position="20"/>
        <end position="38"/>
    </location>
</feature>
<comment type="subcellular location">
    <subcellularLocation>
        <location evidence="2">Cell membrane</location>
    </subcellularLocation>
</comment>
<dbReference type="RefSeq" id="WP_074463314.1">
    <property type="nucleotide sequence ID" value="NZ_FMUR01000022.1"/>
</dbReference>
<evidence type="ECO:0000256" key="13">
    <source>
        <dbReference type="ARBA" id="ARBA00024867"/>
    </source>
</evidence>
<evidence type="ECO:0000313" key="20">
    <source>
        <dbReference type="Proteomes" id="UP000183047"/>
    </source>
</evidence>
<dbReference type="InterPro" id="IPR003661">
    <property type="entry name" value="HisK_dim/P_dom"/>
</dbReference>
<evidence type="ECO:0000256" key="10">
    <source>
        <dbReference type="ARBA" id="ARBA00022840"/>
    </source>
</evidence>
<evidence type="ECO:0000259" key="18">
    <source>
        <dbReference type="PROSITE" id="PS50885"/>
    </source>
</evidence>
<feature type="modified residue" description="4-aspartylphosphate" evidence="14">
    <location>
        <position position="961"/>
    </location>
</feature>
<dbReference type="GO" id="GO:0000155">
    <property type="term" value="F:phosphorelay sensor kinase activity"/>
    <property type="evidence" value="ECO:0007669"/>
    <property type="project" value="InterPro"/>
</dbReference>
<evidence type="ECO:0000259" key="17">
    <source>
        <dbReference type="PROSITE" id="PS50110"/>
    </source>
</evidence>
<keyword evidence="8" id="KW-0547">Nucleotide-binding</keyword>
<dbReference type="Gene3D" id="1.10.287.130">
    <property type="match status" value="1"/>
</dbReference>
<feature type="domain" description="HAMP" evidence="18">
    <location>
        <begin position="310"/>
        <end position="362"/>
    </location>
</feature>
<evidence type="ECO:0000256" key="4">
    <source>
        <dbReference type="ARBA" id="ARBA00018672"/>
    </source>
</evidence>
<evidence type="ECO:0000256" key="2">
    <source>
        <dbReference type="ARBA" id="ARBA00004236"/>
    </source>
</evidence>
<keyword evidence="20" id="KW-1185">Reference proteome</keyword>
<feature type="domain" description="Response regulatory" evidence="17">
    <location>
        <begin position="909"/>
        <end position="1030"/>
    </location>
</feature>
<dbReference type="PANTHER" id="PTHR45339:SF1">
    <property type="entry name" value="HYBRID SIGNAL TRANSDUCTION HISTIDINE KINASE J"/>
    <property type="match status" value="1"/>
</dbReference>
<evidence type="ECO:0000256" key="1">
    <source>
        <dbReference type="ARBA" id="ARBA00000085"/>
    </source>
</evidence>
<dbReference type="SUPFAM" id="SSF47384">
    <property type="entry name" value="Homodimeric domain of signal transducing histidine kinase"/>
    <property type="match status" value="1"/>
</dbReference>
<dbReference type="InterPro" id="IPR036890">
    <property type="entry name" value="HATPase_C_sf"/>
</dbReference>
<dbReference type="CDD" id="cd06225">
    <property type="entry name" value="HAMP"/>
    <property type="match status" value="1"/>
</dbReference>
<evidence type="ECO:0000313" key="19">
    <source>
        <dbReference type="EMBL" id="SCY52289.1"/>
    </source>
</evidence>
<evidence type="ECO:0000256" key="5">
    <source>
        <dbReference type="ARBA" id="ARBA00022475"/>
    </source>
</evidence>
<comment type="function">
    <text evidence="13">May play the central regulatory role in sporulation. It may be an element of the effector pathway responsible for the activation of sporulation genes in response to nutritional stress. Spo0A may act in concert with spo0H (a sigma factor) to control the expression of some genes that are critical to the sporulation process.</text>
</comment>
<keyword evidence="12 15" id="KW-0472">Membrane</keyword>
<evidence type="ECO:0000256" key="14">
    <source>
        <dbReference type="PROSITE-ProRule" id="PRU00169"/>
    </source>
</evidence>
<dbReference type="SMART" id="SM00388">
    <property type="entry name" value="HisKA"/>
    <property type="match status" value="1"/>
</dbReference>
<dbReference type="Pfam" id="PF02518">
    <property type="entry name" value="HATPase_c"/>
    <property type="match status" value="1"/>
</dbReference>
<keyword evidence="11" id="KW-0902">Two-component regulatory system</keyword>
<dbReference type="SMART" id="SM00387">
    <property type="entry name" value="HATPase_c"/>
    <property type="match status" value="1"/>
</dbReference>
<keyword evidence="6 14" id="KW-0597">Phosphoprotein</keyword>
<keyword evidence="9 19" id="KW-0418">Kinase</keyword>
<dbReference type="SUPFAM" id="SSF158472">
    <property type="entry name" value="HAMP domain-like"/>
    <property type="match status" value="1"/>
</dbReference>
<dbReference type="InterPro" id="IPR001789">
    <property type="entry name" value="Sig_transdc_resp-reg_receiver"/>
</dbReference>
<evidence type="ECO:0000259" key="16">
    <source>
        <dbReference type="PROSITE" id="PS50109"/>
    </source>
</evidence>
<evidence type="ECO:0000256" key="9">
    <source>
        <dbReference type="ARBA" id="ARBA00022777"/>
    </source>
</evidence>
<name>A0A1G5GLS5_9FIRM</name>
<dbReference type="GO" id="GO:0005524">
    <property type="term" value="F:ATP binding"/>
    <property type="evidence" value="ECO:0007669"/>
    <property type="project" value="UniProtKB-KW"/>
</dbReference>
<reference evidence="20" key="1">
    <citation type="submission" date="2016-10" db="EMBL/GenBank/DDBJ databases">
        <authorList>
            <person name="Varghese N."/>
            <person name="Submissions S."/>
        </authorList>
    </citation>
    <scope>NUCLEOTIDE SEQUENCE [LARGE SCALE GENOMIC DNA]</scope>
    <source>
        <strain evidence="20">XBD2006</strain>
    </source>
</reference>
<dbReference type="Pfam" id="PF00072">
    <property type="entry name" value="Response_reg"/>
    <property type="match status" value="2"/>
</dbReference>
<dbReference type="PROSITE" id="PS50110">
    <property type="entry name" value="RESPONSE_REGULATORY"/>
    <property type="match status" value="2"/>
</dbReference>
<proteinExistence type="predicted"/>
<evidence type="ECO:0000256" key="8">
    <source>
        <dbReference type="ARBA" id="ARBA00022741"/>
    </source>
</evidence>
<keyword evidence="10" id="KW-0067">ATP-binding</keyword>
<feature type="transmembrane region" description="Helical" evidence="15">
    <location>
        <begin position="284"/>
        <end position="305"/>
    </location>
</feature>
<evidence type="ECO:0000256" key="7">
    <source>
        <dbReference type="ARBA" id="ARBA00022679"/>
    </source>
</evidence>
<dbReference type="Gene3D" id="3.30.565.10">
    <property type="entry name" value="Histidine kinase-like ATPase, C-terminal domain"/>
    <property type="match status" value="1"/>
</dbReference>
<gene>
    <name evidence="19" type="ORF">SAMN02910451_02929</name>
</gene>
<organism evidence="19 20">
    <name type="scientific">Butyrivibrio hungatei</name>
    <dbReference type="NCBI Taxonomy" id="185008"/>
    <lineage>
        <taxon>Bacteria</taxon>
        <taxon>Bacillati</taxon>
        <taxon>Bacillota</taxon>
        <taxon>Clostridia</taxon>
        <taxon>Lachnospirales</taxon>
        <taxon>Lachnospiraceae</taxon>
        <taxon>Butyrivibrio</taxon>
    </lineage>
</organism>
<comment type="catalytic activity">
    <reaction evidence="1">
        <text>ATP + protein L-histidine = ADP + protein N-phospho-L-histidine.</text>
        <dbReference type="EC" id="2.7.13.3"/>
    </reaction>
</comment>
<dbReference type="InterPro" id="IPR004358">
    <property type="entry name" value="Sig_transdc_His_kin-like_C"/>
</dbReference>
<evidence type="ECO:0000256" key="3">
    <source>
        <dbReference type="ARBA" id="ARBA00012438"/>
    </source>
</evidence>
<dbReference type="PROSITE" id="PS50109">
    <property type="entry name" value="HIS_KIN"/>
    <property type="match status" value="1"/>
</dbReference>
<dbReference type="InterPro" id="IPR003594">
    <property type="entry name" value="HATPase_dom"/>
</dbReference>
<dbReference type="GO" id="GO:0005886">
    <property type="term" value="C:plasma membrane"/>
    <property type="evidence" value="ECO:0007669"/>
    <property type="project" value="UniProtKB-SubCell"/>
</dbReference>
<dbReference type="PRINTS" id="PR00344">
    <property type="entry name" value="BCTRLSENSOR"/>
</dbReference>
<dbReference type="SMART" id="SM00448">
    <property type="entry name" value="REC"/>
    <property type="match status" value="2"/>
</dbReference>
<keyword evidence="5" id="KW-1003">Cell membrane</keyword>
<feature type="modified residue" description="4-aspartylphosphate" evidence="14">
    <location>
        <position position="822"/>
    </location>
</feature>
<feature type="domain" description="Histidine kinase" evidence="16">
    <location>
        <begin position="528"/>
        <end position="752"/>
    </location>
</feature>
<dbReference type="FunFam" id="3.30.565.10:FF:000023">
    <property type="entry name" value="PAS domain-containing sensor histidine kinase"/>
    <property type="match status" value="1"/>
</dbReference>
<dbReference type="CDD" id="cd16922">
    <property type="entry name" value="HATPase_EvgS-ArcB-TorS-like"/>
    <property type="match status" value="1"/>
</dbReference>
<dbReference type="Gene3D" id="6.10.340.10">
    <property type="match status" value="1"/>
</dbReference>
<dbReference type="Pfam" id="PF00512">
    <property type="entry name" value="HisKA"/>
    <property type="match status" value="1"/>
</dbReference>
<dbReference type="InterPro" id="IPR003660">
    <property type="entry name" value="HAMP_dom"/>
</dbReference>
<dbReference type="InterPro" id="IPR005467">
    <property type="entry name" value="His_kinase_dom"/>
</dbReference>
<dbReference type="AlphaFoldDB" id="A0A1G5GLS5"/>
<protein>
    <recommendedName>
        <fullName evidence="4">Stage 0 sporulation protein A homolog</fullName>
        <ecNumber evidence="3">2.7.13.3</ecNumber>
    </recommendedName>
</protein>
<evidence type="ECO:0000256" key="15">
    <source>
        <dbReference type="SAM" id="Phobius"/>
    </source>
</evidence>
<dbReference type="SUPFAM" id="SSF52172">
    <property type="entry name" value="CheY-like"/>
    <property type="match status" value="2"/>
</dbReference>
<dbReference type="Gene3D" id="3.40.50.2300">
    <property type="match status" value="2"/>
</dbReference>
<dbReference type="EMBL" id="FMUR01000022">
    <property type="protein sequence ID" value="SCY52289.1"/>
    <property type="molecule type" value="Genomic_DNA"/>
</dbReference>
<dbReference type="CDD" id="cd17546">
    <property type="entry name" value="REC_hyHK_CKI1_RcsC-like"/>
    <property type="match status" value="1"/>
</dbReference>
<sequence length="1032" mass="116400">MNGILKLLKLRSIKHKLKAIFAMLVVLPIIIIGIYAYVVSRSNVTELTRASMQGSAEVIFNGVEMGIKRQADVIKFFSYEEAFRGALDHADADPYTLSAVMTETIEPLIWYYIGSDSDIDEIHIYSERIAEGRIGDFLSYPEDDEIKEWYEMCRGENRSIWVMNEKGEVYIIKSLLDAATTSKMIGMITLKVDKESFFSSTTSNRYLDNGLAIIDSSNKIVTRKELRSSELDRKVIEDILEGKYADNDGFMSTDDYLIIKAGEMENGWKLYYYIDSREMLADEITILLGDLIIAITILALGFVIASQMANRLCSRIEGLNIIAEDIKRGDFEVCIVDEEKDEIGQLYDAMISMASQLKAMVDEIQRRNERELFLKESDIHYRDWLFDFVVEKNNDILAIVDAKSFGVEFLTANAADILGIPSKELFKDIRNINIVQKPGTEDRLSIIFERCAQTGKVEIVDEIKLHNFMNNTDLYYRGAVACTIDDSGRRLAIALYDRTQEIKKNHQLQEAFNAAEAANKAKTNFLANMSHDFRTPMNAITGFTLLIEKHSDEPEKVREYSRKISLASRNLLALLNEVLDMSKIESGKTTLDIKEMALGILLEEINSVIGYQAKTKRQKYIVNTERLEHDVFLGDKQRINEILMNILSNAIKYTGEGGRVEFTIIETESATEGFRDLTFIVKDNGIGMKPEYKERIFEAFSREDSHVNKDIQGTGLGMAITRSLVELMGGTIRVESEEGKGSTFTVTLRLQAVDEADVGFWKSHGIRRILFIDSNHSECEQLAEKLNNDGVDVMEAPTGFGALHLIDVCQAEDTPVDLVLVDQKVQNMTAPEIVKNIRAKDKSKSATTLIIVMADDFESIEDEAKEAGANDLLQKPLFISSLKQSLNDIAKRIMKADHEEKENPLKGMKFLAVEDNDINADILAELFAMEGASVIRCVNGQDAVEKVKSSKEGDFDMILMDIQMPVLNGYEATILIRGLKDEWARKIPIIAMTANAYADDIQKSYDSGMNAHISKPIDIRVVEKTIMEFKKA</sequence>
<dbReference type="PROSITE" id="PS50885">
    <property type="entry name" value="HAMP"/>
    <property type="match status" value="1"/>
</dbReference>
<feature type="domain" description="Response regulatory" evidence="17">
    <location>
        <begin position="768"/>
        <end position="890"/>
    </location>
</feature>